<dbReference type="Proteomes" id="UP000193560">
    <property type="component" value="Unassembled WGS sequence"/>
</dbReference>
<dbReference type="GO" id="GO:0005737">
    <property type="term" value="C:cytoplasm"/>
    <property type="evidence" value="ECO:0007669"/>
    <property type="project" value="TreeGrafter"/>
</dbReference>
<feature type="region of interest" description="Disordered" evidence="3">
    <location>
        <begin position="225"/>
        <end position="318"/>
    </location>
</feature>
<dbReference type="PANTHER" id="PTHR31315">
    <property type="entry name" value="PROTEIN SIP5"/>
    <property type="match status" value="1"/>
</dbReference>
<feature type="compositionally biased region" description="Basic and acidic residues" evidence="3">
    <location>
        <begin position="457"/>
        <end position="467"/>
    </location>
</feature>
<organism evidence="5 6">
    <name type="scientific">Absidia repens</name>
    <dbReference type="NCBI Taxonomy" id="90262"/>
    <lineage>
        <taxon>Eukaryota</taxon>
        <taxon>Fungi</taxon>
        <taxon>Fungi incertae sedis</taxon>
        <taxon>Mucoromycota</taxon>
        <taxon>Mucoromycotina</taxon>
        <taxon>Mucoromycetes</taxon>
        <taxon>Mucorales</taxon>
        <taxon>Cunninghamellaceae</taxon>
        <taxon>Absidia</taxon>
    </lineage>
</organism>
<dbReference type="AlphaFoldDB" id="A0A1X2IPT7"/>
<keyword evidence="6" id="KW-1185">Reference proteome</keyword>
<feature type="compositionally biased region" description="Low complexity" evidence="3">
    <location>
        <begin position="468"/>
        <end position="494"/>
    </location>
</feature>
<dbReference type="InterPro" id="IPR039301">
    <property type="entry name" value="Sip5/DA2"/>
</dbReference>
<dbReference type="InterPro" id="IPR001841">
    <property type="entry name" value="Znf_RING"/>
</dbReference>
<protein>
    <recommendedName>
        <fullName evidence="4">RING-type domain-containing protein</fullName>
    </recommendedName>
</protein>
<evidence type="ECO:0000256" key="2">
    <source>
        <dbReference type="PROSITE-ProRule" id="PRU00175"/>
    </source>
</evidence>
<dbReference type="STRING" id="90262.A0A1X2IPT7"/>
<evidence type="ECO:0000313" key="6">
    <source>
        <dbReference type="Proteomes" id="UP000193560"/>
    </source>
</evidence>
<evidence type="ECO:0000256" key="3">
    <source>
        <dbReference type="SAM" id="MobiDB-lite"/>
    </source>
</evidence>
<reference evidence="5 6" key="1">
    <citation type="submission" date="2016-07" db="EMBL/GenBank/DDBJ databases">
        <title>Pervasive Adenine N6-methylation of Active Genes in Fungi.</title>
        <authorList>
            <consortium name="DOE Joint Genome Institute"/>
            <person name="Mondo S.J."/>
            <person name="Dannebaum R.O."/>
            <person name="Kuo R.C."/>
            <person name="Labutti K."/>
            <person name="Haridas S."/>
            <person name="Kuo A."/>
            <person name="Salamov A."/>
            <person name="Ahrendt S.R."/>
            <person name="Lipzen A."/>
            <person name="Sullivan W."/>
            <person name="Andreopoulos W.B."/>
            <person name="Clum A."/>
            <person name="Lindquist E."/>
            <person name="Daum C."/>
            <person name="Ramamoorthy G.K."/>
            <person name="Gryganskyi A."/>
            <person name="Culley D."/>
            <person name="Magnuson J.K."/>
            <person name="James T.Y."/>
            <person name="O'Malley M.A."/>
            <person name="Stajich J.E."/>
            <person name="Spatafora J.W."/>
            <person name="Visel A."/>
            <person name="Grigoriev I.V."/>
        </authorList>
    </citation>
    <scope>NUCLEOTIDE SEQUENCE [LARGE SCALE GENOMIC DNA]</scope>
    <source>
        <strain evidence="5 6">NRRL 1336</strain>
    </source>
</reference>
<feature type="region of interest" description="Disordered" evidence="3">
    <location>
        <begin position="429"/>
        <end position="494"/>
    </location>
</feature>
<feature type="compositionally biased region" description="Low complexity" evidence="3">
    <location>
        <begin position="357"/>
        <end position="370"/>
    </location>
</feature>
<evidence type="ECO:0000313" key="5">
    <source>
        <dbReference type="EMBL" id="ORZ20280.1"/>
    </source>
</evidence>
<dbReference type="PROSITE" id="PS50089">
    <property type="entry name" value="ZF_RING_2"/>
    <property type="match status" value="1"/>
</dbReference>
<feature type="compositionally biased region" description="Low complexity" evidence="3">
    <location>
        <begin position="1"/>
        <end position="18"/>
    </location>
</feature>
<proteinExistence type="inferred from homology"/>
<dbReference type="EMBL" id="MCGE01000006">
    <property type="protein sequence ID" value="ORZ20280.1"/>
    <property type="molecule type" value="Genomic_DNA"/>
</dbReference>
<sequence>MGANGSKDASSRSSSLQSIHLKNKPQDLVDLGTVFPNGLYSTSPQDFDSRMLRQLILTRKMSPFYTGLADAPEQVTAICHLPKLQPSTSLSPSPSPNVSHHGRPRSASNRSDKMSRQGEKEPSHSERMKIQKAMLYNDAVECPICFLYYPPNINYSRCCDQPICTECFIQIHRPTDDPSSPATCPFCLESNYGVTYVPPAWSEKPKRLRSFSSSSSLSASYYSSLPPSVPSSGARHTTSGVSDGVKPRRKSINHTDPTVVLTDHIRPNWNKPAPPSTSSRSSRRNSLSSTGNTSSSAGRNLLRVVTRPGRSASSAASTEYSQYLATVRDMNMDLEEWMVMEAIRLSLSEQQDEQAHNNDNNNNSQQPSSSLTAGTTRSSPLPPLPQERTTEQVVAETPTSSTTTPQRQVCRDDDDEQPLALRAQQYQQDTLYSSPSVSSSSSASSSQASLDTQGCTLDKKSVSEHESPTFTTTTPTAATTTTTTTTTSTPDIVC</sequence>
<accession>A0A1X2IPT7</accession>
<feature type="domain" description="RING-type" evidence="4">
    <location>
        <begin position="142"/>
        <end position="187"/>
    </location>
</feature>
<keyword evidence="2" id="KW-0862">Zinc</keyword>
<feature type="compositionally biased region" description="Low complexity" evidence="3">
    <location>
        <begin position="276"/>
        <end position="296"/>
    </location>
</feature>
<dbReference type="CDD" id="cd24139">
    <property type="entry name" value="SIP5-like"/>
    <property type="match status" value="1"/>
</dbReference>
<feature type="region of interest" description="Disordered" evidence="3">
    <location>
        <begin position="349"/>
        <end position="413"/>
    </location>
</feature>
<keyword evidence="2" id="KW-0479">Metal-binding</keyword>
<feature type="region of interest" description="Disordered" evidence="3">
    <location>
        <begin position="1"/>
        <end position="25"/>
    </location>
</feature>
<feature type="region of interest" description="Disordered" evidence="3">
    <location>
        <begin position="86"/>
        <end position="127"/>
    </location>
</feature>
<comment type="caution">
    <text evidence="5">The sequence shown here is derived from an EMBL/GenBank/DDBJ whole genome shotgun (WGS) entry which is preliminary data.</text>
</comment>
<dbReference type="PANTHER" id="PTHR31315:SF1">
    <property type="entry name" value="PROTEIN SIP5"/>
    <property type="match status" value="1"/>
</dbReference>
<comment type="similarity">
    <text evidence="1">Belongs to the SIP5 family.</text>
</comment>
<evidence type="ECO:0000259" key="4">
    <source>
        <dbReference type="PROSITE" id="PS50089"/>
    </source>
</evidence>
<keyword evidence="2" id="KW-0863">Zinc-finger</keyword>
<feature type="compositionally biased region" description="Low complexity" evidence="3">
    <location>
        <begin position="433"/>
        <end position="449"/>
    </location>
</feature>
<evidence type="ECO:0000256" key="1">
    <source>
        <dbReference type="ARBA" id="ARBA00010402"/>
    </source>
</evidence>
<feature type="compositionally biased region" description="Basic and acidic residues" evidence="3">
    <location>
        <begin position="110"/>
        <end position="127"/>
    </location>
</feature>
<gene>
    <name evidence="5" type="ORF">BCR42DRAFT_408381</name>
</gene>
<dbReference type="GO" id="GO:0008270">
    <property type="term" value="F:zinc ion binding"/>
    <property type="evidence" value="ECO:0007669"/>
    <property type="project" value="UniProtKB-KW"/>
</dbReference>
<dbReference type="OrthoDB" id="21471at2759"/>
<name>A0A1X2IPT7_9FUNG</name>